<dbReference type="PANTHER" id="PTHR15508">
    <property type="entry name" value="RIBOSOMAL PROTEIN S6 KINASE"/>
    <property type="match status" value="1"/>
</dbReference>
<dbReference type="AlphaFoldDB" id="A0A2I0US97"/>
<dbReference type="InterPro" id="IPR051866">
    <property type="entry name" value="Intracell_Sig-Traffick_Protein"/>
</dbReference>
<keyword evidence="2" id="KW-1185">Reference proteome</keyword>
<dbReference type="EMBL" id="KZ505644">
    <property type="protein sequence ID" value="PKU48908.1"/>
    <property type="molecule type" value="Genomic_DNA"/>
</dbReference>
<evidence type="ECO:0000313" key="1">
    <source>
        <dbReference type="EMBL" id="PKU48908.1"/>
    </source>
</evidence>
<evidence type="ECO:0000313" key="2">
    <source>
        <dbReference type="Proteomes" id="UP000233556"/>
    </source>
</evidence>
<reference evidence="2" key="1">
    <citation type="submission" date="2017-11" db="EMBL/GenBank/DDBJ databases">
        <authorList>
            <person name="Lima N.C."/>
            <person name="Parody-Merino A.M."/>
            <person name="Battley P.F."/>
            <person name="Fidler A.E."/>
            <person name="Prosdocimi F."/>
        </authorList>
    </citation>
    <scope>NUCLEOTIDE SEQUENCE [LARGE SCALE GENOMIC DNA]</scope>
</reference>
<dbReference type="OrthoDB" id="1278353at2759"/>
<sequence length="71" mass="7989">MPFVKKSTLNCEYNDFCNKKITGGMKSLKVKACVWLLQFNPAERLGAGVAGVEDIKSHPFFALIEWADLLR</sequence>
<accession>A0A2I0US97</accession>
<dbReference type="GO" id="GO:0005769">
    <property type="term" value="C:early endosome"/>
    <property type="evidence" value="ECO:0007669"/>
    <property type="project" value="TreeGrafter"/>
</dbReference>
<protein>
    <submittedName>
        <fullName evidence="1">Uncharacterized protein</fullName>
    </submittedName>
</protein>
<proteinExistence type="predicted"/>
<gene>
    <name evidence="1" type="ORF">llap_764</name>
</gene>
<name>A0A2I0US97_LIMLA</name>
<organism evidence="1 2">
    <name type="scientific">Limosa lapponica baueri</name>
    <dbReference type="NCBI Taxonomy" id="1758121"/>
    <lineage>
        <taxon>Eukaryota</taxon>
        <taxon>Metazoa</taxon>
        <taxon>Chordata</taxon>
        <taxon>Craniata</taxon>
        <taxon>Vertebrata</taxon>
        <taxon>Euteleostomi</taxon>
        <taxon>Archelosauria</taxon>
        <taxon>Archosauria</taxon>
        <taxon>Dinosauria</taxon>
        <taxon>Saurischia</taxon>
        <taxon>Theropoda</taxon>
        <taxon>Coelurosauria</taxon>
        <taxon>Aves</taxon>
        <taxon>Neognathae</taxon>
        <taxon>Neoaves</taxon>
        <taxon>Charadriiformes</taxon>
        <taxon>Scolopacidae</taxon>
        <taxon>Limosa</taxon>
    </lineage>
</organism>
<dbReference type="Proteomes" id="UP000233556">
    <property type="component" value="Unassembled WGS sequence"/>
</dbReference>
<dbReference type="Gene3D" id="1.10.510.10">
    <property type="entry name" value="Transferase(Phosphotransferase) domain 1"/>
    <property type="match status" value="1"/>
</dbReference>
<dbReference type="PANTHER" id="PTHR15508:SF2">
    <property type="entry name" value="RIBOSOMAL PROTEIN S6 KINASE DELTA-1"/>
    <property type="match status" value="1"/>
</dbReference>
<reference evidence="2" key="2">
    <citation type="submission" date="2017-12" db="EMBL/GenBank/DDBJ databases">
        <title>Genome sequence of the Bar-tailed Godwit (Limosa lapponica baueri).</title>
        <authorList>
            <person name="Lima N.C.B."/>
            <person name="Parody-Merino A.M."/>
            <person name="Battley P.F."/>
            <person name="Fidler A.E."/>
            <person name="Prosdocimi F."/>
        </authorList>
    </citation>
    <scope>NUCLEOTIDE SEQUENCE [LARGE SCALE GENOMIC DNA]</scope>
</reference>